<evidence type="ECO:0000313" key="3">
    <source>
        <dbReference type="EMBL" id="KGQ09122.1"/>
    </source>
</evidence>
<name>A0A0A2VS06_BEABA</name>
<feature type="compositionally biased region" description="Low complexity" evidence="2">
    <location>
        <begin position="382"/>
        <end position="439"/>
    </location>
</feature>
<dbReference type="Proteomes" id="UP000030106">
    <property type="component" value="Unassembled WGS sequence"/>
</dbReference>
<feature type="region of interest" description="Disordered" evidence="2">
    <location>
        <begin position="378"/>
        <end position="442"/>
    </location>
</feature>
<organism evidence="3 4">
    <name type="scientific">Beauveria bassiana D1-5</name>
    <dbReference type="NCBI Taxonomy" id="1245745"/>
    <lineage>
        <taxon>Eukaryota</taxon>
        <taxon>Fungi</taxon>
        <taxon>Dikarya</taxon>
        <taxon>Ascomycota</taxon>
        <taxon>Pezizomycotina</taxon>
        <taxon>Sordariomycetes</taxon>
        <taxon>Hypocreomycetidae</taxon>
        <taxon>Hypocreales</taxon>
        <taxon>Cordycipitaceae</taxon>
        <taxon>Beauveria</taxon>
    </lineage>
</organism>
<dbReference type="OrthoDB" id="438080at2759"/>
<dbReference type="GO" id="GO:0006396">
    <property type="term" value="P:RNA processing"/>
    <property type="evidence" value="ECO:0007669"/>
    <property type="project" value="InterPro"/>
</dbReference>
<keyword evidence="1" id="KW-0175">Coiled coil</keyword>
<evidence type="ECO:0000313" key="4">
    <source>
        <dbReference type="Proteomes" id="UP000030106"/>
    </source>
</evidence>
<dbReference type="InterPro" id="IPR007175">
    <property type="entry name" value="Rpr2/Snm1/Rpp21"/>
</dbReference>
<dbReference type="STRING" id="1245745.A0A0A2VS06"/>
<reference evidence="3 4" key="1">
    <citation type="submission" date="2012-10" db="EMBL/GenBank/DDBJ databases">
        <title>Genome sequencing and analysis of entomopathogenic fungi Beauveria bassiana D1-5.</title>
        <authorList>
            <person name="Li Q."/>
            <person name="Wang L."/>
            <person name="Zhang Z."/>
            <person name="Wang Q."/>
            <person name="Ren J."/>
            <person name="Wang M."/>
            <person name="Xu W."/>
            <person name="Wang J."/>
            <person name="Lu Y."/>
            <person name="Du Q."/>
            <person name="Sun Z."/>
        </authorList>
    </citation>
    <scope>NUCLEOTIDE SEQUENCE [LARGE SCALE GENOMIC DNA]</scope>
    <source>
        <strain evidence="3 4">D1-5</strain>
    </source>
</reference>
<accession>A0A0A2VS06</accession>
<evidence type="ECO:0000256" key="2">
    <source>
        <dbReference type="SAM" id="MobiDB-lite"/>
    </source>
</evidence>
<feature type="coiled-coil region" evidence="1">
    <location>
        <begin position="448"/>
        <end position="482"/>
    </location>
</feature>
<dbReference type="EMBL" id="ANFO01000500">
    <property type="protein sequence ID" value="KGQ09122.1"/>
    <property type="molecule type" value="Genomic_DNA"/>
</dbReference>
<comment type="caution">
    <text evidence="3">The sequence shown here is derived from an EMBL/GenBank/DDBJ whole genome shotgun (WGS) entry which is preliminary data.</text>
</comment>
<gene>
    <name evidence="3" type="ORF">BBAD15_g5538</name>
</gene>
<dbReference type="eggNOG" id="ENOG502SC64">
    <property type="taxonomic scope" value="Eukaryota"/>
</dbReference>
<dbReference type="AlphaFoldDB" id="A0A0A2VS06"/>
<dbReference type="Pfam" id="PF04032">
    <property type="entry name" value="Rpr2"/>
    <property type="match status" value="1"/>
</dbReference>
<protein>
    <submittedName>
        <fullName evidence="3">Uncharacterized protein</fullName>
    </submittedName>
</protein>
<evidence type="ECO:0000256" key="1">
    <source>
        <dbReference type="SAM" id="Coils"/>
    </source>
</evidence>
<feature type="region of interest" description="Disordered" evidence="2">
    <location>
        <begin position="490"/>
        <end position="529"/>
    </location>
</feature>
<sequence>MAAAEILLKTNFLSDAAHLLRFAAPETSAYLMSDCADHLSKQGSCVSDIYRQHVCTACGHIMIPGHATELRLEARRSCRQKSTSHRNGAVTAPTSPSKILACGHCKSVTRIRLAAPDKAARTKASRRKNDTVPGPSIEKPKPNTNASSKKRAKNRKAGLQALLSSQQKPSAGLSLASFMKYLKSRGAGPEVKFKSGVFDEGGQDALQMRCRSFACTTAQDHGSTTQGAPKTPTDLVLTPGTRVMLKAMEKNWYMLLTAIRWDWHLQGFAALHTAKSSNVGNVPFSKAGATVSHRVLAVAIHMMRTAAALGWYTTVDGHDINSQSFNSQKGDTYMFTIPIIIQKIQQGNNYTIIVMAPAEINLIQTQRWLAQLHTTNLPPVSAPSSNSSSSSSSSSSSTHSRGSVDYTSSASSCPVCSSGGSSTCTSSPTTTTTMASSSPLTEARAKSLQRLCALSDAHKAAAEEEEEEEAEQTAAALSANERFATSINYIRGTGGSGVPGPKMDAQSTTWSRWARRSREMRRQGFRYRS</sequence>
<feature type="region of interest" description="Disordered" evidence="2">
    <location>
        <begin position="116"/>
        <end position="156"/>
    </location>
</feature>
<proteinExistence type="predicted"/>
<dbReference type="HOGENOM" id="CLU_514791_0_0_1"/>